<dbReference type="SUPFAM" id="SSF46785">
    <property type="entry name" value="Winged helix' DNA-binding domain"/>
    <property type="match status" value="1"/>
</dbReference>
<dbReference type="Proteomes" id="UP001500880">
    <property type="component" value="Unassembled WGS sequence"/>
</dbReference>
<gene>
    <name evidence="5" type="ORF">GCM10008986_30190</name>
</gene>
<reference evidence="5 6" key="1">
    <citation type="journal article" date="2019" name="Int. J. Syst. Evol. Microbiol.">
        <title>The Global Catalogue of Microorganisms (GCM) 10K type strain sequencing project: providing services to taxonomists for standard genome sequencing and annotation.</title>
        <authorList>
            <consortium name="The Broad Institute Genomics Platform"/>
            <consortium name="The Broad Institute Genome Sequencing Center for Infectious Disease"/>
            <person name="Wu L."/>
            <person name="Ma J."/>
        </authorList>
    </citation>
    <scope>NUCLEOTIDE SEQUENCE [LARGE SCALE GENOMIC DNA]</scope>
    <source>
        <strain evidence="5 6">JCM 12389</strain>
    </source>
</reference>
<feature type="domain" description="HTH marR-type" evidence="4">
    <location>
        <begin position="14"/>
        <end position="146"/>
    </location>
</feature>
<keyword evidence="3" id="KW-0804">Transcription</keyword>
<evidence type="ECO:0000256" key="2">
    <source>
        <dbReference type="ARBA" id="ARBA00023125"/>
    </source>
</evidence>
<dbReference type="PROSITE" id="PS50995">
    <property type="entry name" value="HTH_MARR_2"/>
    <property type="match status" value="1"/>
</dbReference>
<keyword evidence="6" id="KW-1185">Reference proteome</keyword>
<evidence type="ECO:0000256" key="1">
    <source>
        <dbReference type="ARBA" id="ARBA00023015"/>
    </source>
</evidence>
<evidence type="ECO:0000259" key="4">
    <source>
        <dbReference type="PROSITE" id="PS50995"/>
    </source>
</evidence>
<name>A0ABN1BLV0_9BACI</name>
<keyword evidence="2" id="KW-0238">DNA-binding</keyword>
<dbReference type="InterPro" id="IPR036388">
    <property type="entry name" value="WH-like_DNA-bd_sf"/>
</dbReference>
<dbReference type="PANTHER" id="PTHR33164:SF56">
    <property type="entry name" value="HTH-TYPE TRANSCRIPTIONAL REGULATOR MHQR"/>
    <property type="match status" value="1"/>
</dbReference>
<dbReference type="InterPro" id="IPR039422">
    <property type="entry name" value="MarR/SlyA-like"/>
</dbReference>
<evidence type="ECO:0000256" key="3">
    <source>
        <dbReference type="ARBA" id="ARBA00023163"/>
    </source>
</evidence>
<organism evidence="5 6">
    <name type="scientific">Salinibacillus aidingensis</name>
    <dbReference type="NCBI Taxonomy" id="237684"/>
    <lineage>
        <taxon>Bacteria</taxon>
        <taxon>Bacillati</taxon>
        <taxon>Bacillota</taxon>
        <taxon>Bacilli</taxon>
        <taxon>Bacillales</taxon>
        <taxon>Bacillaceae</taxon>
        <taxon>Salinibacillus</taxon>
    </lineage>
</organism>
<dbReference type="InterPro" id="IPR036390">
    <property type="entry name" value="WH_DNA-bd_sf"/>
</dbReference>
<dbReference type="Pfam" id="PF01047">
    <property type="entry name" value="MarR"/>
    <property type="match status" value="1"/>
</dbReference>
<dbReference type="Gene3D" id="1.10.10.10">
    <property type="entry name" value="Winged helix-like DNA-binding domain superfamily/Winged helix DNA-binding domain"/>
    <property type="match status" value="1"/>
</dbReference>
<dbReference type="RefSeq" id="WP_343842860.1">
    <property type="nucleotide sequence ID" value="NZ_BAAADO010000007.1"/>
</dbReference>
<evidence type="ECO:0000313" key="5">
    <source>
        <dbReference type="EMBL" id="GAA0500805.1"/>
    </source>
</evidence>
<dbReference type="InterPro" id="IPR000835">
    <property type="entry name" value="HTH_MarR-typ"/>
</dbReference>
<dbReference type="PANTHER" id="PTHR33164">
    <property type="entry name" value="TRANSCRIPTIONAL REGULATOR, MARR FAMILY"/>
    <property type="match status" value="1"/>
</dbReference>
<dbReference type="SMART" id="SM00347">
    <property type="entry name" value="HTH_MARR"/>
    <property type="match status" value="1"/>
</dbReference>
<accession>A0ABN1BLV0</accession>
<sequence>MSSTENFNQESELSLKLFIVLTRALQSVEKKAIKDIKSLGLNLTEFSVLELLYHKGEQPIQKIGSKVLLASSSITYVVDKLEKKNYIRRRACPNDRRVTYAGVTEAGKQLMDEIFPKHVEAINDIMGGLNNDEKQTMIEYLKKLGYHAEGLEKE</sequence>
<proteinExistence type="predicted"/>
<dbReference type="PRINTS" id="PR00598">
    <property type="entry name" value="HTHMARR"/>
</dbReference>
<evidence type="ECO:0000313" key="6">
    <source>
        <dbReference type="Proteomes" id="UP001500880"/>
    </source>
</evidence>
<dbReference type="EMBL" id="BAAADO010000007">
    <property type="protein sequence ID" value="GAA0500805.1"/>
    <property type="molecule type" value="Genomic_DNA"/>
</dbReference>
<comment type="caution">
    <text evidence="5">The sequence shown here is derived from an EMBL/GenBank/DDBJ whole genome shotgun (WGS) entry which is preliminary data.</text>
</comment>
<protein>
    <submittedName>
        <fullName evidence="5">MarR family transcriptional regulator</fullName>
    </submittedName>
</protein>
<keyword evidence="1" id="KW-0805">Transcription regulation</keyword>